<accession>A0A182FSJ0</accession>
<feature type="compositionally biased region" description="Polar residues" evidence="9">
    <location>
        <begin position="357"/>
        <end position="370"/>
    </location>
</feature>
<dbReference type="InterPro" id="IPR028596">
    <property type="entry name" value="KATNA1"/>
</dbReference>
<feature type="region of interest" description="Disordered" evidence="9">
    <location>
        <begin position="382"/>
        <end position="490"/>
    </location>
</feature>
<dbReference type="PROSITE" id="PS00674">
    <property type="entry name" value="AAA"/>
    <property type="match status" value="1"/>
</dbReference>
<dbReference type="Pfam" id="PF17862">
    <property type="entry name" value="AAA_lid_3"/>
    <property type="match status" value="1"/>
</dbReference>
<comment type="function">
    <text evidence="8">Catalytic subunit of a complex which severs microtubules in an ATP-dependent manner. Microtubule severing may promote rapid reorganization of cellular microtubule arrays and the release of microtubules from the centrosome following nucleation.</text>
</comment>
<keyword evidence="5 8" id="KW-0067">ATP-binding</keyword>
<dbReference type="FunFam" id="3.40.50.300:FF:000159">
    <property type="entry name" value="Katanin p60 ATPase-containing subunit A1"/>
    <property type="match status" value="1"/>
</dbReference>
<dbReference type="FunFam" id="1.10.8.60:FF:000025">
    <property type="entry name" value="Katanin p60 ATPase-containing subunit A1"/>
    <property type="match status" value="1"/>
</dbReference>
<dbReference type="PANTHER" id="PTHR23074">
    <property type="entry name" value="AAA DOMAIN-CONTAINING"/>
    <property type="match status" value="1"/>
</dbReference>
<dbReference type="GO" id="GO:0005813">
    <property type="term" value="C:centrosome"/>
    <property type="evidence" value="ECO:0007669"/>
    <property type="project" value="UniProtKB-SubCell"/>
</dbReference>
<keyword evidence="4 8" id="KW-0547">Nucleotide-binding</keyword>
<keyword evidence="6 8" id="KW-0206">Cytoskeleton</keyword>
<evidence type="ECO:0000256" key="2">
    <source>
        <dbReference type="ARBA" id="ARBA00022490"/>
    </source>
</evidence>
<dbReference type="GO" id="GO:0005524">
    <property type="term" value="F:ATP binding"/>
    <property type="evidence" value="ECO:0007669"/>
    <property type="project" value="UniProtKB-KW"/>
</dbReference>
<feature type="compositionally biased region" description="Basic and acidic residues" evidence="9">
    <location>
        <begin position="450"/>
        <end position="460"/>
    </location>
</feature>
<feature type="compositionally biased region" description="Polar residues" evidence="9">
    <location>
        <begin position="471"/>
        <end position="484"/>
    </location>
</feature>
<dbReference type="EnsemblMetazoa" id="AALB009520-RA">
    <property type="protein sequence ID" value="AALB009520-PA"/>
    <property type="gene ID" value="AALB009520"/>
</dbReference>
<evidence type="ECO:0000313" key="11">
    <source>
        <dbReference type="EnsemblMetazoa" id="AALB009520-PA"/>
    </source>
</evidence>
<dbReference type="STRING" id="7167.A0A182FSJ0"/>
<evidence type="ECO:0000256" key="4">
    <source>
        <dbReference type="ARBA" id="ARBA00022741"/>
    </source>
</evidence>
<comment type="subcellular location">
    <subcellularLocation>
        <location evidence="1">Cytoplasm</location>
        <location evidence="1">Cytoskeleton</location>
    </subcellularLocation>
    <subcellularLocation>
        <location evidence="8">Cytoplasm</location>
    </subcellularLocation>
    <subcellularLocation>
        <location evidence="8">Cytoplasm</location>
        <location evidence="8">Cytoskeleton</location>
        <location evidence="8">Microtubule organizing center</location>
        <location evidence="8">Centrosome</location>
    </subcellularLocation>
    <subcellularLocation>
        <location evidence="8">Cytoplasm</location>
        <location evidence="8">Cytoskeleton</location>
        <location evidence="8">Spindle pole</location>
    </subcellularLocation>
    <subcellularLocation>
        <location evidence="8">Cytoplasm</location>
        <location evidence="8">Cytoskeleton</location>
        <location evidence="8">Spindle</location>
    </subcellularLocation>
    <text evidence="8">Predominantly cytoplasmic. Also localized to the interphase centrosome and the mitotic spindle poles. Enhanced recruitment to the mitotic spindle poles requires microtubules and interaction with KATNB1.</text>
</comment>
<dbReference type="Proteomes" id="UP000069272">
    <property type="component" value="Chromosome 2R"/>
</dbReference>
<dbReference type="Gene3D" id="1.10.8.60">
    <property type="match status" value="1"/>
</dbReference>
<dbReference type="GO" id="GO:0016887">
    <property type="term" value="F:ATP hydrolysis activity"/>
    <property type="evidence" value="ECO:0007669"/>
    <property type="project" value="InterPro"/>
</dbReference>
<dbReference type="EC" id="5.6.1.1" evidence="8"/>
<evidence type="ECO:0000256" key="8">
    <source>
        <dbReference type="HAMAP-Rule" id="MF_03023"/>
    </source>
</evidence>
<dbReference type="AlphaFoldDB" id="A0A182FSJ0"/>
<dbReference type="PANTHER" id="PTHR23074:SF152">
    <property type="entry name" value="KATANIN P60 ATPASE-CONTAINING SUBUNIT A1"/>
    <property type="match status" value="1"/>
</dbReference>
<dbReference type="VEuPathDB" id="VectorBase:AALB009520"/>
<reference evidence="11 12" key="1">
    <citation type="journal article" date="2017" name="G3 (Bethesda)">
        <title>The Physical Genome Mapping of Anopheles albimanus Corrected Scaffold Misassemblies and Identified Interarm Rearrangements in Genus Anopheles.</title>
        <authorList>
            <person name="Artemov G.N."/>
            <person name="Peery A.N."/>
            <person name="Jiang X."/>
            <person name="Tu Z."/>
            <person name="Stegniy V.N."/>
            <person name="Sharakhova M.V."/>
            <person name="Sharakhov I.V."/>
        </authorList>
    </citation>
    <scope>NUCLEOTIDE SEQUENCE [LARGE SCALE GENOMIC DNA]</scope>
    <source>
        <strain evidence="11 12">ALBI9_A</strain>
    </source>
</reference>
<comment type="catalytic activity">
    <reaction evidence="8">
        <text>n ATP + n H2O + a microtubule = n ADP + n phosphate + (n+1) alpha/beta tubulin heterodimers.</text>
        <dbReference type="EC" id="5.6.1.1"/>
    </reaction>
</comment>
<keyword evidence="2 8" id="KW-0963">Cytoplasm</keyword>
<comment type="similarity">
    <text evidence="8">Belongs to the AAA ATPase family. Katanin p60 subunit A1 subfamily.</text>
</comment>
<dbReference type="InterPro" id="IPR003960">
    <property type="entry name" value="ATPase_AAA_CS"/>
</dbReference>
<proteinExistence type="inferred from homology"/>
<evidence type="ECO:0000313" key="12">
    <source>
        <dbReference type="Proteomes" id="UP000069272"/>
    </source>
</evidence>
<comment type="subunit">
    <text evidence="8">Can homooligomerize into hexameric rings, which may be promoted by interaction with microtubules. Interacts with KATNB1, which may serve as a targeting subunit.</text>
</comment>
<feature type="region of interest" description="Disordered" evidence="9">
    <location>
        <begin position="343"/>
        <end position="370"/>
    </location>
</feature>
<dbReference type="InterPro" id="IPR050304">
    <property type="entry name" value="MT-severing_AAA_ATPase"/>
</dbReference>
<dbReference type="HAMAP" id="MF_03023">
    <property type="entry name" value="Katanin_p60_A1"/>
    <property type="match status" value="1"/>
</dbReference>
<evidence type="ECO:0000256" key="3">
    <source>
        <dbReference type="ARBA" id="ARBA00022701"/>
    </source>
</evidence>
<dbReference type="GO" id="GO:0000922">
    <property type="term" value="C:spindle pole"/>
    <property type="evidence" value="ECO:0007669"/>
    <property type="project" value="UniProtKB-SubCell"/>
</dbReference>
<dbReference type="Pfam" id="PF00004">
    <property type="entry name" value="AAA"/>
    <property type="match status" value="1"/>
</dbReference>
<keyword evidence="8" id="KW-0498">Mitosis</keyword>
<dbReference type="GO" id="GO:0008568">
    <property type="term" value="F:microtubule severing ATPase activity"/>
    <property type="evidence" value="ECO:0007669"/>
    <property type="project" value="UniProtKB-EC"/>
</dbReference>
<keyword evidence="8" id="KW-0132">Cell division</keyword>
<gene>
    <name evidence="8" type="primary">KATNA1</name>
</gene>
<comment type="activity regulation">
    <text evidence="8">ATPase activity is stimulated by microtubules, which promote homooligomerization. ATP-dependent microtubule severing is stimulated by interaction with KATNB1.</text>
</comment>
<feature type="compositionally biased region" description="Gly residues" evidence="9">
    <location>
        <begin position="250"/>
        <end position="289"/>
    </location>
</feature>
<dbReference type="GO" id="GO:0008017">
    <property type="term" value="F:microtubule binding"/>
    <property type="evidence" value="ECO:0007669"/>
    <property type="project" value="UniProtKB-UniRule"/>
</dbReference>
<evidence type="ECO:0000256" key="1">
    <source>
        <dbReference type="ARBA" id="ARBA00004245"/>
    </source>
</evidence>
<dbReference type="SUPFAM" id="SSF52540">
    <property type="entry name" value="P-loop containing nucleoside triphosphate hydrolases"/>
    <property type="match status" value="1"/>
</dbReference>
<keyword evidence="8" id="KW-0131">Cell cycle</keyword>
<keyword evidence="7 8" id="KW-0413">Isomerase</keyword>
<feature type="binding site" evidence="8">
    <location>
        <begin position="562"/>
        <end position="569"/>
    </location>
    <ligand>
        <name>ATP</name>
        <dbReference type="ChEBI" id="CHEBI:30616"/>
    </ligand>
</feature>
<sequence length="800" mass="87244">MRRDETYRRITHEKMVVNNVVHVACAEEVHGSYHQPSQDEWSVDWRWPLVCGQTKSTQLIQYLCLSVNWPTPDRTRRMLVQYAGGGGSVGGGHRNSSGPGTMSEYHHGYHHLPSYEYAQPSATGNNLLEAYRSVGPIGGQGPGGTGTSNLHNPSTNASTYKMSRTVSNSHPALERSDVHVEYEVAVPIHSIESIRHTPYHSLWNLHECSAPSTSGFQHMARMMDTLILDNLTPFAFTKITTTHRPARISGGNGTGGSGGGGGGNGSGGGVPGGGGGAVGSGDSGGGRGGLIDVRAGPLGAMDRDGMMGRMPGVKKATSTTNVSNLVGAVNSSTIRVNLQKNKIPTQEVHPNPRHANLASNASSPPTATDSRWISSLRRRDPELQPTLPSINHSNHHSTSSLTQQHSIGYTSSSNTPNTDRRSSRASGQKSSLRKSRSVERIRARKLATSKIKERPKKSSSEEGGGSDDQEVTSVEENSPQQQHSPVKRLEKSKVFNGIGYEPHLIDTLEKDMLQKNPNVQWNHVAGLNEAKAILQEAVVLPVILPDFFRGIRRPWKGVLMVGPPGTGKTMLAKAVATECGTTFFNVSSSTLTSKYRGESEKLVRLLFEMARFYAPSTIFIDEIDSLCACRGSDSEHEASRRFKAELLIQMDGLNAANDDKVIMVLAATNHPWDIDEAFRRRFEKRVYIGLPNDNTRKALLELCLKGVSISPDLNIDTVADQLNGYTGSDIANVCRDAAMMAMRRHINGLSPSEIKMIRREEVDLPVTGQDFQDAMLKTRKSVSANDVARYETWMDEYGSC</sequence>
<dbReference type="GO" id="GO:0051301">
    <property type="term" value="P:cell division"/>
    <property type="evidence" value="ECO:0007669"/>
    <property type="project" value="UniProtKB-KW"/>
</dbReference>
<evidence type="ECO:0000256" key="7">
    <source>
        <dbReference type="ARBA" id="ARBA00023235"/>
    </source>
</evidence>
<dbReference type="GO" id="GO:0005737">
    <property type="term" value="C:cytoplasm"/>
    <property type="evidence" value="ECO:0007669"/>
    <property type="project" value="UniProtKB-SubCell"/>
</dbReference>
<protein>
    <recommendedName>
        <fullName evidence="8">Katanin p60 ATPase-containing subunit A1</fullName>
        <shortName evidence="8">Katanin p60 subunit A1</shortName>
        <ecNumber evidence="8">5.6.1.1</ecNumber>
    </recommendedName>
    <alternativeName>
        <fullName evidence="8">p60 katanin</fullName>
    </alternativeName>
</protein>
<dbReference type="InterPro" id="IPR003593">
    <property type="entry name" value="AAA+_ATPase"/>
</dbReference>
<dbReference type="InterPro" id="IPR015415">
    <property type="entry name" value="Spast_Vps4_C"/>
</dbReference>
<feature type="compositionally biased region" description="Polar residues" evidence="9">
    <location>
        <begin position="408"/>
        <end position="417"/>
    </location>
</feature>
<evidence type="ECO:0000259" key="10">
    <source>
        <dbReference type="SMART" id="SM00382"/>
    </source>
</evidence>
<feature type="compositionally biased region" description="Low complexity" evidence="9">
    <location>
        <begin position="389"/>
        <end position="407"/>
    </location>
</feature>
<dbReference type="InterPro" id="IPR003959">
    <property type="entry name" value="ATPase_AAA_core"/>
</dbReference>
<dbReference type="GO" id="GO:0051013">
    <property type="term" value="P:microtubule severing"/>
    <property type="evidence" value="ECO:0007669"/>
    <property type="project" value="UniProtKB-UniRule"/>
</dbReference>
<evidence type="ECO:0000256" key="5">
    <source>
        <dbReference type="ARBA" id="ARBA00022840"/>
    </source>
</evidence>
<name>A0A182FSJ0_ANOAL</name>
<dbReference type="GO" id="GO:0005874">
    <property type="term" value="C:microtubule"/>
    <property type="evidence" value="ECO:0007669"/>
    <property type="project" value="UniProtKB-KW"/>
</dbReference>
<evidence type="ECO:0000256" key="6">
    <source>
        <dbReference type="ARBA" id="ARBA00023212"/>
    </source>
</evidence>
<dbReference type="VEuPathDB" id="VectorBase:AALB20_032100"/>
<dbReference type="InterPro" id="IPR027417">
    <property type="entry name" value="P-loop_NTPase"/>
</dbReference>
<evidence type="ECO:0000256" key="9">
    <source>
        <dbReference type="SAM" id="MobiDB-lite"/>
    </source>
</evidence>
<feature type="domain" description="AAA+ ATPase" evidence="10">
    <location>
        <begin position="554"/>
        <end position="692"/>
    </location>
</feature>
<dbReference type="Gene3D" id="3.40.50.300">
    <property type="entry name" value="P-loop containing nucleotide triphosphate hydrolases"/>
    <property type="match status" value="1"/>
</dbReference>
<keyword evidence="3 8" id="KW-0493">Microtubule</keyword>
<organism evidence="11 12">
    <name type="scientific">Anopheles albimanus</name>
    <name type="common">New world malaria mosquito</name>
    <dbReference type="NCBI Taxonomy" id="7167"/>
    <lineage>
        <taxon>Eukaryota</taxon>
        <taxon>Metazoa</taxon>
        <taxon>Ecdysozoa</taxon>
        <taxon>Arthropoda</taxon>
        <taxon>Hexapoda</taxon>
        <taxon>Insecta</taxon>
        <taxon>Pterygota</taxon>
        <taxon>Neoptera</taxon>
        <taxon>Endopterygota</taxon>
        <taxon>Diptera</taxon>
        <taxon>Nematocera</taxon>
        <taxon>Culicoidea</taxon>
        <taxon>Culicidae</taxon>
        <taxon>Anophelinae</taxon>
        <taxon>Anopheles</taxon>
    </lineage>
</organism>
<dbReference type="Pfam" id="PF09336">
    <property type="entry name" value="Vps4_C"/>
    <property type="match status" value="1"/>
</dbReference>
<feature type="region of interest" description="Disordered" evidence="9">
    <location>
        <begin position="244"/>
        <end position="304"/>
    </location>
</feature>
<reference evidence="11" key="2">
    <citation type="submission" date="2022-08" db="UniProtKB">
        <authorList>
            <consortium name="EnsemblMetazoa"/>
        </authorList>
    </citation>
    <scope>IDENTIFICATION</scope>
    <source>
        <strain evidence="11">STECLA/ALBI9_A</strain>
    </source>
</reference>
<dbReference type="InterPro" id="IPR041569">
    <property type="entry name" value="AAA_lid_3"/>
</dbReference>
<dbReference type="SMART" id="SM00382">
    <property type="entry name" value="AAA"/>
    <property type="match status" value="1"/>
</dbReference>
<keyword evidence="12" id="KW-1185">Reference proteome</keyword>